<feature type="non-terminal residue" evidence="2">
    <location>
        <position position="235"/>
    </location>
</feature>
<dbReference type="AlphaFoldDB" id="A0A6J4RHQ8"/>
<organism evidence="2">
    <name type="scientific">uncultured Rubrobacteraceae bacterium</name>
    <dbReference type="NCBI Taxonomy" id="349277"/>
    <lineage>
        <taxon>Bacteria</taxon>
        <taxon>Bacillati</taxon>
        <taxon>Actinomycetota</taxon>
        <taxon>Rubrobacteria</taxon>
        <taxon>Rubrobacterales</taxon>
        <taxon>Rubrobacteraceae</taxon>
        <taxon>environmental samples</taxon>
    </lineage>
</organism>
<protein>
    <submittedName>
        <fullName evidence="2">Uncharacterized protein</fullName>
    </submittedName>
</protein>
<feature type="compositionally biased region" description="Low complexity" evidence="1">
    <location>
        <begin position="67"/>
        <end position="79"/>
    </location>
</feature>
<feature type="compositionally biased region" description="Basic residues" evidence="1">
    <location>
        <begin position="1"/>
        <end position="13"/>
    </location>
</feature>
<feature type="compositionally biased region" description="Basic and acidic residues" evidence="1">
    <location>
        <begin position="196"/>
        <end position="216"/>
    </location>
</feature>
<feature type="non-terminal residue" evidence="2">
    <location>
        <position position="1"/>
    </location>
</feature>
<sequence length="235" mass="25648">ERRAGPPGRRPRHVQGGPGSNPRLPRRGEGSRHVIHRPRGSRAGPLDQAGRYRHAAGHAAQDRPGDRLGAAGGLAPLQGRRAHAVGQPALPAGHLQDGHRRLPAQVLIGGGAPRHPGLRGPRPRRRERGHLDAPRPARAPRRRARGRPLGEGDRGRRARRPRPHQPHDRQGAATRRGDRQAPPGQHLPEGGGPLQERGREEGPDGAVDRPPRDNLPRVRRRGRPLERLTGRTGRL</sequence>
<reference evidence="2" key="1">
    <citation type="submission" date="2020-02" db="EMBL/GenBank/DDBJ databases">
        <authorList>
            <person name="Meier V. D."/>
        </authorList>
    </citation>
    <scope>NUCLEOTIDE SEQUENCE</scope>
    <source>
        <strain evidence="2">AVDCRST_MAG25</strain>
    </source>
</reference>
<evidence type="ECO:0000256" key="1">
    <source>
        <dbReference type="SAM" id="MobiDB-lite"/>
    </source>
</evidence>
<dbReference type="EMBL" id="CADCVI010000104">
    <property type="protein sequence ID" value="CAA9467891.1"/>
    <property type="molecule type" value="Genomic_DNA"/>
</dbReference>
<name>A0A6J4RHQ8_9ACTN</name>
<gene>
    <name evidence="2" type="ORF">AVDCRST_MAG25-1733</name>
</gene>
<proteinExistence type="predicted"/>
<evidence type="ECO:0000313" key="2">
    <source>
        <dbReference type="EMBL" id="CAA9467891.1"/>
    </source>
</evidence>
<feature type="compositionally biased region" description="Basic and acidic residues" evidence="1">
    <location>
        <begin position="165"/>
        <end position="179"/>
    </location>
</feature>
<accession>A0A6J4RHQ8</accession>
<feature type="region of interest" description="Disordered" evidence="1">
    <location>
        <begin position="1"/>
        <end position="235"/>
    </location>
</feature>